<proteinExistence type="predicted"/>
<reference evidence="2" key="1">
    <citation type="submission" date="2014-02" db="EMBL/GenBank/DDBJ databases">
        <title>Expanding our view of genomic diversity in Candidatus Accumulibacter clades.</title>
        <authorList>
            <person name="Skennerton C.T."/>
            <person name="Barr J.J."/>
            <person name="Slater F.R."/>
            <person name="Bond P.L."/>
            <person name="Tyson G.W."/>
        </authorList>
    </citation>
    <scope>NUCLEOTIDE SEQUENCE [LARGE SCALE GENOMIC DNA]</scope>
</reference>
<evidence type="ECO:0000313" key="2">
    <source>
        <dbReference type="EMBL" id="EXI64860.1"/>
    </source>
</evidence>
<dbReference type="EMBL" id="JFAX01000032">
    <property type="protein sequence ID" value="EXI64860.1"/>
    <property type="molecule type" value="Genomic_DNA"/>
</dbReference>
<dbReference type="AlphaFoldDB" id="A0A011NKC4"/>
<gene>
    <name evidence="2" type="ORF">AW08_03608</name>
</gene>
<organism evidence="2 3">
    <name type="scientific">Candidatus Accumulibacter adjunctus</name>
    <dbReference type="NCBI Taxonomy" id="1454001"/>
    <lineage>
        <taxon>Bacteria</taxon>
        <taxon>Pseudomonadati</taxon>
        <taxon>Pseudomonadota</taxon>
        <taxon>Betaproteobacteria</taxon>
        <taxon>Candidatus Accumulibacter</taxon>
    </lineage>
</organism>
<dbReference type="PATRIC" id="fig|1454001.3.peg.3646"/>
<dbReference type="Proteomes" id="UP000020218">
    <property type="component" value="Unassembled WGS sequence"/>
</dbReference>
<name>A0A011NKC4_9PROT</name>
<accession>A0A011NKC4</accession>
<evidence type="ECO:0000313" key="3">
    <source>
        <dbReference type="Proteomes" id="UP000020218"/>
    </source>
</evidence>
<protein>
    <recommendedName>
        <fullName evidence="4">ArsR family transcriptional regulator</fullName>
    </recommendedName>
</protein>
<comment type="caution">
    <text evidence="2">The sequence shown here is derived from an EMBL/GenBank/DDBJ whole genome shotgun (WGS) entry which is preliminary data.</text>
</comment>
<evidence type="ECO:0008006" key="4">
    <source>
        <dbReference type="Google" id="ProtNLM"/>
    </source>
</evidence>
<dbReference type="STRING" id="1454001.AW08_03608"/>
<keyword evidence="3" id="KW-1185">Reference proteome</keyword>
<feature type="region of interest" description="Disordered" evidence="1">
    <location>
        <begin position="69"/>
        <end position="91"/>
    </location>
</feature>
<evidence type="ECO:0000256" key="1">
    <source>
        <dbReference type="SAM" id="MobiDB-lite"/>
    </source>
</evidence>
<sequence length="91" mass="9968">MTETIVAYLRAHAEQLDVDMAEALRIPLADLREQIAQLAASGDVICCRVTRFIEGRKIEGISCRLSCDPPTPARGRKPGVKKDDDVDAGIF</sequence>